<organism evidence="6 7">
    <name type="scientific">Paenibacillus silvestris</name>
    <dbReference type="NCBI Taxonomy" id="2606219"/>
    <lineage>
        <taxon>Bacteria</taxon>
        <taxon>Bacillati</taxon>
        <taxon>Bacillota</taxon>
        <taxon>Bacilli</taxon>
        <taxon>Bacillales</taxon>
        <taxon>Paenibacillaceae</taxon>
        <taxon>Paenibacillus</taxon>
    </lineage>
</organism>
<protein>
    <submittedName>
        <fullName evidence="6">Helix-turn-helix domain-containing protein</fullName>
    </submittedName>
</protein>
<dbReference type="AlphaFoldDB" id="A0A6L8V6R6"/>
<evidence type="ECO:0000259" key="5">
    <source>
        <dbReference type="PROSITE" id="PS51078"/>
    </source>
</evidence>
<dbReference type="InterPro" id="IPR036390">
    <property type="entry name" value="WH_DNA-bd_sf"/>
</dbReference>
<reference evidence="6 7" key="1">
    <citation type="submission" date="2019-12" db="EMBL/GenBank/DDBJ databases">
        <title>Paenibacillus sp. nov. sp. isolated from soil.</title>
        <authorList>
            <person name="Kim J."/>
            <person name="Jeong S.E."/>
            <person name="Jung H.S."/>
            <person name="Jeon C.O."/>
        </authorList>
    </citation>
    <scope>NUCLEOTIDE SEQUENCE [LARGE SCALE GENOMIC DNA]</scope>
    <source>
        <strain evidence="6 7">5J-6</strain>
    </source>
</reference>
<dbReference type="InterPro" id="IPR005471">
    <property type="entry name" value="Tscrpt_reg_IclR_N"/>
</dbReference>
<feature type="domain" description="IclR-ED" evidence="5">
    <location>
        <begin position="76"/>
        <end position="259"/>
    </location>
</feature>
<accession>A0A6L8V6R6</accession>
<sequence>MSMDVSQKQERYTIQTIDKALDLLELLAEHGSLNLLELTDLLDQPKSSTYRIILTLEQRAFISRSDDNGKYCLGYKQLMLTRGLLERNTLRASAMHEMKKLSERYGDTINLGVLVDGEVLYVDIIESTQPLRMTDTVGSRSPFHATAMGKAMTAYLPEDEVIELIARHGLPAITKHTLTSPESILAELIQVREQGFSMDDQEIVEGARCMAAPIFNMYGTVEGAVSLSGAMHRFAPDVVPEMAESIKAAAHQISRKLGYPYAPTVIIDK</sequence>
<evidence type="ECO:0000313" key="7">
    <source>
        <dbReference type="Proteomes" id="UP000481087"/>
    </source>
</evidence>
<dbReference type="Gene3D" id="3.30.450.40">
    <property type="match status" value="1"/>
</dbReference>
<dbReference type="Proteomes" id="UP000481087">
    <property type="component" value="Unassembled WGS sequence"/>
</dbReference>
<dbReference type="GO" id="GO:0003677">
    <property type="term" value="F:DNA binding"/>
    <property type="evidence" value="ECO:0007669"/>
    <property type="project" value="UniProtKB-KW"/>
</dbReference>
<evidence type="ECO:0000256" key="1">
    <source>
        <dbReference type="ARBA" id="ARBA00023015"/>
    </source>
</evidence>
<evidence type="ECO:0000313" key="6">
    <source>
        <dbReference type="EMBL" id="MZQ86073.1"/>
    </source>
</evidence>
<feature type="domain" description="HTH iclR-type" evidence="4">
    <location>
        <begin position="14"/>
        <end position="75"/>
    </location>
</feature>
<dbReference type="InterPro" id="IPR014757">
    <property type="entry name" value="Tscrpt_reg_IclR_C"/>
</dbReference>
<keyword evidence="7" id="KW-1185">Reference proteome</keyword>
<dbReference type="Pfam" id="PF01614">
    <property type="entry name" value="IclR_C"/>
    <property type="match status" value="1"/>
</dbReference>
<dbReference type="SUPFAM" id="SSF46785">
    <property type="entry name" value="Winged helix' DNA-binding domain"/>
    <property type="match status" value="1"/>
</dbReference>
<dbReference type="PANTHER" id="PTHR30136:SF24">
    <property type="entry name" value="HTH-TYPE TRANSCRIPTIONAL REPRESSOR ALLR"/>
    <property type="match status" value="1"/>
</dbReference>
<dbReference type="InterPro" id="IPR050707">
    <property type="entry name" value="HTH_MetabolicPath_Reg"/>
</dbReference>
<keyword evidence="3" id="KW-0804">Transcription</keyword>
<dbReference type="RefSeq" id="WP_161410385.1">
    <property type="nucleotide sequence ID" value="NZ_WTUZ01000038.1"/>
</dbReference>
<comment type="caution">
    <text evidence="6">The sequence shown here is derived from an EMBL/GenBank/DDBJ whole genome shotgun (WGS) entry which is preliminary data.</text>
</comment>
<dbReference type="GO" id="GO:0045892">
    <property type="term" value="P:negative regulation of DNA-templated transcription"/>
    <property type="evidence" value="ECO:0007669"/>
    <property type="project" value="TreeGrafter"/>
</dbReference>
<dbReference type="PROSITE" id="PS51078">
    <property type="entry name" value="ICLR_ED"/>
    <property type="match status" value="1"/>
</dbReference>
<evidence type="ECO:0000259" key="4">
    <source>
        <dbReference type="PROSITE" id="PS51077"/>
    </source>
</evidence>
<dbReference type="PROSITE" id="PS51077">
    <property type="entry name" value="HTH_ICLR"/>
    <property type="match status" value="1"/>
</dbReference>
<dbReference type="SUPFAM" id="SSF55781">
    <property type="entry name" value="GAF domain-like"/>
    <property type="match status" value="1"/>
</dbReference>
<gene>
    <name evidence="6" type="ORF">GQF01_28645</name>
</gene>
<dbReference type="EMBL" id="WTUZ01000038">
    <property type="protein sequence ID" value="MZQ86073.1"/>
    <property type="molecule type" value="Genomic_DNA"/>
</dbReference>
<dbReference type="InterPro" id="IPR029016">
    <property type="entry name" value="GAF-like_dom_sf"/>
</dbReference>
<evidence type="ECO:0000256" key="2">
    <source>
        <dbReference type="ARBA" id="ARBA00023125"/>
    </source>
</evidence>
<dbReference type="Gene3D" id="1.10.10.10">
    <property type="entry name" value="Winged helix-like DNA-binding domain superfamily/Winged helix DNA-binding domain"/>
    <property type="match status" value="1"/>
</dbReference>
<dbReference type="SMART" id="SM00346">
    <property type="entry name" value="HTH_ICLR"/>
    <property type="match status" value="1"/>
</dbReference>
<dbReference type="PANTHER" id="PTHR30136">
    <property type="entry name" value="HELIX-TURN-HELIX TRANSCRIPTIONAL REGULATOR, ICLR FAMILY"/>
    <property type="match status" value="1"/>
</dbReference>
<dbReference type="InterPro" id="IPR036388">
    <property type="entry name" value="WH-like_DNA-bd_sf"/>
</dbReference>
<keyword evidence="2" id="KW-0238">DNA-binding</keyword>
<evidence type="ECO:0000256" key="3">
    <source>
        <dbReference type="ARBA" id="ARBA00023163"/>
    </source>
</evidence>
<name>A0A6L8V6R6_9BACL</name>
<dbReference type="Pfam" id="PF09339">
    <property type="entry name" value="HTH_IclR"/>
    <property type="match status" value="1"/>
</dbReference>
<proteinExistence type="predicted"/>
<dbReference type="GO" id="GO:0003700">
    <property type="term" value="F:DNA-binding transcription factor activity"/>
    <property type="evidence" value="ECO:0007669"/>
    <property type="project" value="TreeGrafter"/>
</dbReference>
<keyword evidence="1" id="KW-0805">Transcription regulation</keyword>